<feature type="compositionally biased region" description="Pro residues" evidence="2">
    <location>
        <begin position="114"/>
        <end position="127"/>
    </location>
</feature>
<feature type="region of interest" description="Disordered" evidence="2">
    <location>
        <begin position="110"/>
        <end position="170"/>
    </location>
</feature>
<evidence type="ECO:0000259" key="3">
    <source>
        <dbReference type="PROSITE" id="PS50006"/>
    </source>
</evidence>
<name>A0A329KEC8_9MYCO</name>
<feature type="non-terminal residue" evidence="4">
    <location>
        <position position="170"/>
    </location>
</feature>
<dbReference type="InterPro" id="IPR000253">
    <property type="entry name" value="FHA_dom"/>
</dbReference>
<protein>
    <submittedName>
        <fullName evidence="4">ABC transporter</fullName>
    </submittedName>
</protein>
<evidence type="ECO:0000313" key="5">
    <source>
        <dbReference type="Proteomes" id="UP000250347"/>
    </source>
</evidence>
<feature type="compositionally biased region" description="Pro residues" evidence="2">
    <location>
        <begin position="144"/>
        <end position="155"/>
    </location>
</feature>
<evidence type="ECO:0000256" key="2">
    <source>
        <dbReference type="SAM" id="MobiDB-lite"/>
    </source>
</evidence>
<dbReference type="EMBL" id="QMEU01000039">
    <property type="protein sequence ID" value="RAU94408.1"/>
    <property type="molecule type" value="Genomic_DNA"/>
</dbReference>
<dbReference type="InterPro" id="IPR008984">
    <property type="entry name" value="SMAD_FHA_dom_sf"/>
</dbReference>
<dbReference type="Gene3D" id="2.60.200.20">
    <property type="match status" value="1"/>
</dbReference>
<dbReference type="RefSeq" id="WP_346427279.1">
    <property type="nucleotide sequence ID" value="NZ_QMEU01000039.1"/>
</dbReference>
<keyword evidence="1" id="KW-0597">Phosphoprotein</keyword>
<dbReference type="SUPFAM" id="SSF49879">
    <property type="entry name" value="SMAD/FHA domain"/>
    <property type="match status" value="1"/>
</dbReference>
<evidence type="ECO:0000313" key="4">
    <source>
        <dbReference type="EMBL" id="RAU94408.1"/>
    </source>
</evidence>
<feature type="domain" description="FHA" evidence="3">
    <location>
        <begin position="29"/>
        <end position="84"/>
    </location>
</feature>
<sequence>MPTEASALPASLTVWAGPTRYVFTPGRDVIVGYGPGCDIPLERLGNPPQPPPAPRVDVIVRFTGTAWVAIDLSRRGIFVNGSRVPTVEIRDGLGISIEDPQRGPRLVFHTAAPAAPPGQPPPGGPNEPDPRVPTQSATRRMPVAAPPPPPAPRPPQGVQELRRGGQLLSH</sequence>
<dbReference type="Proteomes" id="UP000250347">
    <property type="component" value="Unassembled WGS sequence"/>
</dbReference>
<gene>
    <name evidence="4" type="ORF">DQP58_14365</name>
</gene>
<organism evidence="4 5">
    <name type="scientific">Mycobacterium colombiense</name>
    <dbReference type="NCBI Taxonomy" id="339268"/>
    <lineage>
        <taxon>Bacteria</taxon>
        <taxon>Bacillati</taxon>
        <taxon>Actinomycetota</taxon>
        <taxon>Actinomycetes</taxon>
        <taxon>Mycobacteriales</taxon>
        <taxon>Mycobacteriaceae</taxon>
        <taxon>Mycobacterium</taxon>
        <taxon>Mycobacterium avium complex (MAC)</taxon>
    </lineage>
</organism>
<dbReference type="AlphaFoldDB" id="A0A329KEC8"/>
<dbReference type="PROSITE" id="PS50006">
    <property type="entry name" value="FHA_DOMAIN"/>
    <property type="match status" value="1"/>
</dbReference>
<accession>A0A329KEC8</accession>
<evidence type="ECO:0000256" key="1">
    <source>
        <dbReference type="ARBA" id="ARBA00022553"/>
    </source>
</evidence>
<dbReference type="Pfam" id="PF00498">
    <property type="entry name" value="FHA"/>
    <property type="match status" value="1"/>
</dbReference>
<comment type="caution">
    <text evidence="4">The sequence shown here is derived from an EMBL/GenBank/DDBJ whole genome shotgun (WGS) entry which is preliminary data.</text>
</comment>
<proteinExistence type="predicted"/>
<reference evidence="4 5" key="1">
    <citation type="submission" date="2018-06" db="EMBL/GenBank/DDBJ databases">
        <title>NTM in soil in Japan.</title>
        <authorList>
            <person name="Ohya K."/>
        </authorList>
    </citation>
    <scope>NUCLEOTIDE SEQUENCE [LARGE SCALE GENOMIC DNA]</scope>
    <source>
        <strain evidence="4 5">GF76</strain>
    </source>
</reference>